<keyword evidence="11" id="KW-1185">Reference proteome</keyword>
<dbReference type="SUPFAM" id="SSF52172">
    <property type="entry name" value="CheY-like"/>
    <property type="match status" value="1"/>
</dbReference>
<feature type="region of interest" description="Disordered" evidence="7">
    <location>
        <begin position="58"/>
        <end position="82"/>
    </location>
</feature>
<dbReference type="CDD" id="cd00082">
    <property type="entry name" value="HisKA"/>
    <property type="match status" value="1"/>
</dbReference>
<dbReference type="AlphaFoldDB" id="A0A939EPW1"/>
<dbReference type="SMART" id="SM00388">
    <property type="entry name" value="HisKA"/>
    <property type="match status" value="1"/>
</dbReference>
<dbReference type="SMART" id="SM00448">
    <property type="entry name" value="REC"/>
    <property type="match status" value="1"/>
</dbReference>
<dbReference type="PANTHER" id="PTHR43047:SF72">
    <property type="entry name" value="OSMOSENSING HISTIDINE PROTEIN KINASE SLN1"/>
    <property type="match status" value="1"/>
</dbReference>
<evidence type="ECO:0000259" key="8">
    <source>
        <dbReference type="PROSITE" id="PS50109"/>
    </source>
</evidence>
<dbReference type="Gene3D" id="3.30.565.10">
    <property type="entry name" value="Histidine kinase-like ATPase, C-terminal domain"/>
    <property type="match status" value="1"/>
</dbReference>
<dbReference type="InterPro" id="IPR011006">
    <property type="entry name" value="CheY-like_superfamily"/>
</dbReference>
<organism evidence="10 11">
    <name type="scientific">Roseibium limicola</name>
    <dbReference type="NCBI Taxonomy" id="2816037"/>
    <lineage>
        <taxon>Bacteria</taxon>
        <taxon>Pseudomonadati</taxon>
        <taxon>Pseudomonadota</taxon>
        <taxon>Alphaproteobacteria</taxon>
        <taxon>Hyphomicrobiales</taxon>
        <taxon>Stappiaceae</taxon>
        <taxon>Roseibium</taxon>
    </lineage>
</organism>
<feature type="modified residue" description="4-aspartylphosphate" evidence="6">
    <location>
        <position position="314"/>
    </location>
</feature>
<dbReference type="InterPro" id="IPR005467">
    <property type="entry name" value="His_kinase_dom"/>
</dbReference>
<dbReference type="InterPro" id="IPR003661">
    <property type="entry name" value="HisK_dim/P_dom"/>
</dbReference>
<evidence type="ECO:0000313" key="11">
    <source>
        <dbReference type="Proteomes" id="UP000664779"/>
    </source>
</evidence>
<dbReference type="SUPFAM" id="SSF55874">
    <property type="entry name" value="ATPase domain of HSP90 chaperone/DNA topoisomerase II/histidine kinase"/>
    <property type="match status" value="1"/>
</dbReference>
<dbReference type="Pfam" id="PF00072">
    <property type="entry name" value="Response_reg"/>
    <property type="match status" value="1"/>
</dbReference>
<evidence type="ECO:0000256" key="2">
    <source>
        <dbReference type="ARBA" id="ARBA00012438"/>
    </source>
</evidence>
<dbReference type="GO" id="GO:0009927">
    <property type="term" value="F:histidine phosphotransfer kinase activity"/>
    <property type="evidence" value="ECO:0007669"/>
    <property type="project" value="TreeGrafter"/>
</dbReference>
<dbReference type="CDD" id="cd17546">
    <property type="entry name" value="REC_hyHK_CKI1_RcsC-like"/>
    <property type="match status" value="1"/>
</dbReference>
<dbReference type="InterPro" id="IPR003594">
    <property type="entry name" value="HATPase_dom"/>
</dbReference>
<accession>A0A939EPW1</accession>
<dbReference type="Pfam" id="PF00512">
    <property type="entry name" value="HisKA"/>
    <property type="match status" value="1"/>
</dbReference>
<feature type="domain" description="Response regulatory" evidence="9">
    <location>
        <begin position="265"/>
        <end position="381"/>
    </location>
</feature>
<evidence type="ECO:0000256" key="5">
    <source>
        <dbReference type="ARBA" id="ARBA00022777"/>
    </source>
</evidence>
<dbReference type="Proteomes" id="UP000664779">
    <property type="component" value="Unassembled WGS sequence"/>
</dbReference>
<dbReference type="GO" id="GO:0000155">
    <property type="term" value="F:phosphorelay sensor kinase activity"/>
    <property type="evidence" value="ECO:0007669"/>
    <property type="project" value="InterPro"/>
</dbReference>
<dbReference type="EMBL" id="JAFLNF010000007">
    <property type="protein sequence ID" value="MBO0346750.1"/>
    <property type="molecule type" value="Genomic_DNA"/>
</dbReference>
<reference evidence="10" key="1">
    <citation type="submission" date="2021-03" db="EMBL/GenBank/DDBJ databases">
        <title>Roseibium sp. CAU 1637 isolated from Incheon.</title>
        <authorList>
            <person name="Kim W."/>
        </authorList>
    </citation>
    <scope>NUCLEOTIDE SEQUENCE</scope>
    <source>
        <strain evidence="10">CAU 1637</strain>
    </source>
</reference>
<dbReference type="PROSITE" id="PS50109">
    <property type="entry name" value="HIS_KIN"/>
    <property type="match status" value="1"/>
</dbReference>
<dbReference type="PRINTS" id="PR00344">
    <property type="entry name" value="BCTRLSENSOR"/>
</dbReference>
<dbReference type="Pfam" id="PF02518">
    <property type="entry name" value="HATPase_c"/>
    <property type="match status" value="1"/>
</dbReference>
<keyword evidence="4" id="KW-0808">Transferase</keyword>
<evidence type="ECO:0000256" key="3">
    <source>
        <dbReference type="ARBA" id="ARBA00022553"/>
    </source>
</evidence>
<name>A0A939EPW1_9HYPH</name>
<evidence type="ECO:0000256" key="6">
    <source>
        <dbReference type="PROSITE-ProRule" id="PRU00169"/>
    </source>
</evidence>
<evidence type="ECO:0000256" key="4">
    <source>
        <dbReference type="ARBA" id="ARBA00022679"/>
    </source>
</evidence>
<dbReference type="PANTHER" id="PTHR43047">
    <property type="entry name" value="TWO-COMPONENT HISTIDINE PROTEIN KINASE"/>
    <property type="match status" value="1"/>
</dbReference>
<comment type="catalytic activity">
    <reaction evidence="1">
        <text>ATP + protein L-histidine = ADP + protein N-phospho-L-histidine.</text>
        <dbReference type="EC" id="2.7.13.3"/>
    </reaction>
</comment>
<dbReference type="Gene3D" id="1.10.287.130">
    <property type="match status" value="1"/>
</dbReference>
<dbReference type="EC" id="2.7.13.3" evidence="2"/>
<dbReference type="InterPro" id="IPR036097">
    <property type="entry name" value="HisK_dim/P_sf"/>
</dbReference>
<dbReference type="Gene3D" id="3.40.50.2300">
    <property type="match status" value="1"/>
</dbReference>
<feature type="domain" description="Histidine kinase" evidence="8">
    <location>
        <begin position="9"/>
        <end position="243"/>
    </location>
</feature>
<evidence type="ECO:0000256" key="1">
    <source>
        <dbReference type="ARBA" id="ARBA00000085"/>
    </source>
</evidence>
<proteinExistence type="predicted"/>
<evidence type="ECO:0000259" key="9">
    <source>
        <dbReference type="PROSITE" id="PS50110"/>
    </source>
</evidence>
<dbReference type="RefSeq" id="WP_206942864.1">
    <property type="nucleotide sequence ID" value="NZ_JAFLNF010000007.1"/>
</dbReference>
<evidence type="ECO:0000313" key="10">
    <source>
        <dbReference type="EMBL" id="MBO0346750.1"/>
    </source>
</evidence>
<keyword evidence="5 10" id="KW-0418">Kinase</keyword>
<dbReference type="SMART" id="SM00387">
    <property type="entry name" value="HATPase_c"/>
    <property type="match status" value="1"/>
</dbReference>
<keyword evidence="3 6" id="KW-0597">Phosphoprotein</keyword>
<dbReference type="SUPFAM" id="SSF47384">
    <property type="entry name" value="Homodimeric domain of signal transducing histidine kinase"/>
    <property type="match status" value="1"/>
</dbReference>
<sequence length="392" mass="41765">MKSEERLSLLLHDLRTPLSAMRLTADLIAEDGLNDRQAQRMDLMVGAIDALLDLTRELEPTSGDDGEGRSTGDPHAPEARAQDGARLIRDVVALFQARADQQDVAIAVDEGRDAVRLNGSLSRVLRRTVSVLLDNALNYAGSGDVHVSVAVVAKADEQRDLSGDAAFLQVIVRDHGPGVEPGLGDGLFKPYVRGGLSAERAGGQGLGLYGARTLLREHGGELSYRAPVDGSGAVFEVSVPLAPENLVPVVCDLAAAEDISRGCGHVMIIDDNGPNRQLLSAVLQSFAHSCDVVGEVETALTLLDQRSYDGFIVDLHMPGGNGIAFAHALKTLEGLNTPPVLLVTAGSETFSEDTCREAGITAIVRKPVDPAILYEATEVVRTYRERIREGVL</sequence>
<dbReference type="CDD" id="cd00075">
    <property type="entry name" value="HATPase"/>
    <property type="match status" value="1"/>
</dbReference>
<feature type="compositionally biased region" description="Basic and acidic residues" evidence="7">
    <location>
        <begin position="66"/>
        <end position="82"/>
    </location>
</feature>
<dbReference type="GO" id="GO:0005886">
    <property type="term" value="C:plasma membrane"/>
    <property type="evidence" value="ECO:0007669"/>
    <property type="project" value="TreeGrafter"/>
</dbReference>
<dbReference type="InterPro" id="IPR001789">
    <property type="entry name" value="Sig_transdc_resp-reg_receiver"/>
</dbReference>
<evidence type="ECO:0000256" key="7">
    <source>
        <dbReference type="SAM" id="MobiDB-lite"/>
    </source>
</evidence>
<dbReference type="InterPro" id="IPR004358">
    <property type="entry name" value="Sig_transdc_His_kin-like_C"/>
</dbReference>
<gene>
    <name evidence="10" type="ORF">J0X15_16100</name>
</gene>
<dbReference type="InterPro" id="IPR036890">
    <property type="entry name" value="HATPase_C_sf"/>
</dbReference>
<protein>
    <recommendedName>
        <fullName evidence="2">histidine kinase</fullName>
        <ecNumber evidence="2">2.7.13.3</ecNumber>
    </recommendedName>
</protein>
<comment type="caution">
    <text evidence="10">The sequence shown here is derived from an EMBL/GenBank/DDBJ whole genome shotgun (WGS) entry which is preliminary data.</text>
</comment>
<dbReference type="PROSITE" id="PS50110">
    <property type="entry name" value="RESPONSE_REGULATORY"/>
    <property type="match status" value="1"/>
</dbReference>